<feature type="transmembrane region" description="Helical" evidence="1">
    <location>
        <begin position="59"/>
        <end position="81"/>
    </location>
</feature>
<gene>
    <name evidence="3" type="ORF">SBA5_1190010</name>
</gene>
<evidence type="ECO:0000256" key="1">
    <source>
        <dbReference type="SAM" id="Phobius"/>
    </source>
</evidence>
<protein>
    <submittedName>
        <fullName evidence="3">Membrane protein</fullName>
    </submittedName>
</protein>
<feature type="domain" description="VTT" evidence="2">
    <location>
        <begin position="59"/>
        <end position="162"/>
    </location>
</feature>
<dbReference type="OrthoDB" id="118840at2"/>
<dbReference type="PANTHER" id="PTHR42709">
    <property type="entry name" value="ALKALINE PHOSPHATASE LIKE PROTEIN"/>
    <property type="match status" value="1"/>
</dbReference>
<dbReference type="InterPro" id="IPR051311">
    <property type="entry name" value="DedA_domain"/>
</dbReference>
<name>A0A2N9L3L4_9BACT</name>
<accession>A0A2N9L3L4</accession>
<evidence type="ECO:0000313" key="3">
    <source>
        <dbReference type="EMBL" id="SPE17917.1"/>
    </source>
</evidence>
<proteinExistence type="predicted"/>
<dbReference type="AlphaFoldDB" id="A0A2N9L3L4"/>
<dbReference type="EMBL" id="OKRB01000023">
    <property type="protein sequence ID" value="SPE17917.1"/>
    <property type="molecule type" value="Genomic_DNA"/>
</dbReference>
<dbReference type="Proteomes" id="UP000239735">
    <property type="component" value="Unassembled WGS sequence"/>
</dbReference>
<reference evidence="4" key="1">
    <citation type="submission" date="2018-02" db="EMBL/GenBank/DDBJ databases">
        <authorList>
            <person name="Hausmann B."/>
        </authorList>
    </citation>
    <scope>NUCLEOTIDE SEQUENCE [LARGE SCALE GENOMIC DNA]</scope>
    <source>
        <strain evidence="4">Peat soil MAG SbA5</strain>
    </source>
</reference>
<keyword evidence="1" id="KW-1133">Transmembrane helix</keyword>
<dbReference type="Pfam" id="PF09335">
    <property type="entry name" value="VTT_dom"/>
    <property type="match status" value="1"/>
</dbReference>
<dbReference type="PANTHER" id="PTHR42709:SF11">
    <property type="entry name" value="DEDA FAMILY PROTEIN"/>
    <property type="match status" value="1"/>
</dbReference>
<sequence>MSALLAAAMSGAFWKWIYRLGGPGLILLGLLDNAPFISAPPGVMDICTILLAAHHPEWWAYYALMATVGEVAGGYLTYRLAEKGGQETLEKRLGKQRAETVYKRFAKFESMMVLVGAILPPPFPFNPVVMTAGVMQYPHKKFLPALAAGRGARYFALAYLGRIYSRQMMRFFSRHYRLFLYALVGMAVAGAAGALAFFLWNRHRKKTARKRRH</sequence>
<dbReference type="InterPro" id="IPR032816">
    <property type="entry name" value="VTT_dom"/>
</dbReference>
<organism evidence="3 4">
    <name type="scientific">Candidatus Sulfuritelmatomonas gaucii</name>
    <dbReference type="NCBI Taxonomy" id="2043161"/>
    <lineage>
        <taxon>Bacteria</taxon>
        <taxon>Pseudomonadati</taxon>
        <taxon>Acidobacteriota</taxon>
        <taxon>Terriglobia</taxon>
        <taxon>Terriglobales</taxon>
        <taxon>Acidobacteriaceae</taxon>
        <taxon>Candidatus Sulfuritelmatomonas</taxon>
    </lineage>
</organism>
<evidence type="ECO:0000313" key="4">
    <source>
        <dbReference type="Proteomes" id="UP000239735"/>
    </source>
</evidence>
<evidence type="ECO:0000259" key="2">
    <source>
        <dbReference type="Pfam" id="PF09335"/>
    </source>
</evidence>
<keyword evidence="1" id="KW-0812">Transmembrane</keyword>
<feature type="transmembrane region" description="Helical" evidence="1">
    <location>
        <begin position="178"/>
        <end position="200"/>
    </location>
</feature>
<keyword evidence="1" id="KW-0472">Membrane</keyword>
<dbReference type="GO" id="GO:0005886">
    <property type="term" value="C:plasma membrane"/>
    <property type="evidence" value="ECO:0007669"/>
    <property type="project" value="TreeGrafter"/>
</dbReference>